<feature type="domain" description="AB hydrolase-1" evidence="1">
    <location>
        <begin position="203"/>
        <end position="420"/>
    </location>
</feature>
<dbReference type="Gene3D" id="3.40.50.1820">
    <property type="entry name" value="alpha/beta hydrolase"/>
    <property type="match status" value="1"/>
</dbReference>
<dbReference type="Proteomes" id="UP001185069">
    <property type="component" value="Unassembled WGS sequence"/>
</dbReference>
<keyword evidence="3" id="KW-1185">Reference proteome</keyword>
<dbReference type="PANTHER" id="PTHR43358">
    <property type="entry name" value="ALPHA/BETA-HYDROLASE"/>
    <property type="match status" value="1"/>
</dbReference>
<dbReference type="Pfam" id="PF12697">
    <property type="entry name" value="Abhydrolase_6"/>
    <property type="match status" value="1"/>
</dbReference>
<organism evidence="2 3">
    <name type="scientific">Arthrobacter russicus</name>
    <dbReference type="NCBI Taxonomy" id="172040"/>
    <lineage>
        <taxon>Bacteria</taxon>
        <taxon>Bacillati</taxon>
        <taxon>Actinomycetota</taxon>
        <taxon>Actinomycetes</taxon>
        <taxon>Micrococcales</taxon>
        <taxon>Micrococcaceae</taxon>
        <taxon>Arthrobacter</taxon>
    </lineage>
</organism>
<dbReference type="PANTHER" id="PTHR43358:SF4">
    <property type="entry name" value="ALPHA_BETA HYDROLASE FOLD-1 DOMAIN-CONTAINING PROTEIN"/>
    <property type="match status" value="1"/>
</dbReference>
<proteinExistence type="predicted"/>
<reference evidence="2 3" key="1">
    <citation type="submission" date="2023-07" db="EMBL/GenBank/DDBJ databases">
        <title>Sequencing the genomes of 1000 actinobacteria strains.</title>
        <authorList>
            <person name="Klenk H.-P."/>
        </authorList>
    </citation>
    <scope>NUCLEOTIDE SEQUENCE [LARGE SCALE GENOMIC DNA]</scope>
    <source>
        <strain evidence="2 3">DSM 14555</strain>
    </source>
</reference>
<gene>
    <name evidence="2" type="ORF">JOE69_003438</name>
</gene>
<accession>A0ABU1JFM9</accession>
<comment type="caution">
    <text evidence="2">The sequence shown here is derived from an EMBL/GenBank/DDBJ whole genome shotgun (WGS) entry which is preliminary data.</text>
</comment>
<dbReference type="InterPro" id="IPR000073">
    <property type="entry name" value="AB_hydrolase_1"/>
</dbReference>
<sequence length="444" mass="48334">MAQAYRLGPLCRLDGAGELGENGRMAAVQDPDHTGTAGGWLKWAALGAAAGAGALSLAAAGGSALAGYFARRVVTPERVQPEDLPILAVLREADELHIVFPATEETIVDGWYGLSFTGGTGFARIGPIRSYVPREGTVTRVVDRVLAGNLHEALRGRWTGALYRSPAELGLPAQDVLIDLPVGPAPAWVIQPNPGTEIPTWAIMVHGRGVQRSEGLRAVRTTQDLGMTCLLMSYRNDGDAPDAEDGRYSLGLTEWRDLEAGIEYALQHGAKDVVLFGYSMGGAISLQLLDRSRYRRNVLALVLDGPVINWVDVLAHQATVNRVPAAIGRYGQLILSHPLGRRITGLAAPLDLKSLDWVSRAQELRTPTLILHSKDDDFVPYGPSAELARRNPELVDFVEFDAAAHTREWNVDPERWDAVVKAWLGPKLGRYELPRDNVPEEFRD</sequence>
<protein>
    <submittedName>
        <fullName evidence="2">Pimeloyl-ACP methyl ester carboxylesterase</fullName>
    </submittedName>
</protein>
<evidence type="ECO:0000313" key="2">
    <source>
        <dbReference type="EMBL" id="MDR6271200.1"/>
    </source>
</evidence>
<dbReference type="SUPFAM" id="SSF53474">
    <property type="entry name" value="alpha/beta-Hydrolases"/>
    <property type="match status" value="1"/>
</dbReference>
<dbReference type="InterPro" id="IPR029058">
    <property type="entry name" value="AB_hydrolase_fold"/>
</dbReference>
<dbReference type="InterPro" id="IPR052920">
    <property type="entry name" value="DNA-binding_regulatory"/>
</dbReference>
<evidence type="ECO:0000313" key="3">
    <source>
        <dbReference type="Proteomes" id="UP001185069"/>
    </source>
</evidence>
<evidence type="ECO:0000259" key="1">
    <source>
        <dbReference type="Pfam" id="PF12697"/>
    </source>
</evidence>
<dbReference type="EMBL" id="JAVDQF010000001">
    <property type="protein sequence ID" value="MDR6271200.1"/>
    <property type="molecule type" value="Genomic_DNA"/>
</dbReference>
<name>A0ABU1JFM9_9MICC</name>